<dbReference type="EMBL" id="HBUF01618467">
    <property type="protein sequence ID" value="CAG6780445.1"/>
    <property type="molecule type" value="Transcribed_RNA"/>
</dbReference>
<evidence type="ECO:0000256" key="1">
    <source>
        <dbReference type="ARBA" id="ARBA00001968"/>
    </source>
</evidence>
<organism evidence="5">
    <name type="scientific">Cacopsylla melanoneura</name>
    <dbReference type="NCBI Taxonomy" id="428564"/>
    <lineage>
        <taxon>Eukaryota</taxon>
        <taxon>Metazoa</taxon>
        <taxon>Ecdysozoa</taxon>
        <taxon>Arthropoda</taxon>
        <taxon>Hexapoda</taxon>
        <taxon>Insecta</taxon>
        <taxon>Pterygota</taxon>
        <taxon>Neoptera</taxon>
        <taxon>Paraneoptera</taxon>
        <taxon>Hemiptera</taxon>
        <taxon>Sternorrhyncha</taxon>
        <taxon>Psylloidea</taxon>
        <taxon>Psyllidae</taxon>
        <taxon>Psyllinae</taxon>
        <taxon>Cacopsylla</taxon>
    </lineage>
</organism>
<name>A0A8D9BC93_9HEMI</name>
<reference evidence="5" key="1">
    <citation type="submission" date="2021-05" db="EMBL/GenBank/DDBJ databases">
        <authorList>
            <person name="Alioto T."/>
            <person name="Alioto T."/>
            <person name="Gomez Garrido J."/>
        </authorList>
    </citation>
    <scope>NUCLEOTIDE SEQUENCE</scope>
</reference>
<comment type="cofactor">
    <cofactor evidence="1">
        <name>a divalent metal cation</name>
        <dbReference type="ChEBI" id="CHEBI:60240"/>
    </cofactor>
</comment>
<feature type="region of interest" description="Disordered" evidence="3">
    <location>
        <begin position="82"/>
        <end position="104"/>
    </location>
</feature>
<dbReference type="AlphaFoldDB" id="A0A8D9BC93"/>
<accession>A0A8D9BC93</accession>
<keyword evidence="2" id="KW-0479">Metal-binding</keyword>
<dbReference type="InterPro" id="IPR027806">
    <property type="entry name" value="HARBI1_dom"/>
</dbReference>
<evidence type="ECO:0000256" key="3">
    <source>
        <dbReference type="SAM" id="MobiDB-lite"/>
    </source>
</evidence>
<protein>
    <recommendedName>
        <fullName evidence="4">DDE Tnp4 domain-containing protein</fullName>
    </recommendedName>
</protein>
<sequence>MTPYKERAGFGRPEKVFNYHLSKVRVLIEQTFGRLKGIFRRVKHLECKKVKNSTQLIVLACILHNIVIDSNIDIAYEEDMDTEDFNEPGAGGHEVDENQRQRDKRDAIIFRDHLKNSIIEAPDAV</sequence>
<feature type="domain" description="DDE Tnp4" evidence="4">
    <location>
        <begin position="1"/>
        <end position="65"/>
    </location>
</feature>
<evidence type="ECO:0000259" key="4">
    <source>
        <dbReference type="Pfam" id="PF13359"/>
    </source>
</evidence>
<evidence type="ECO:0000313" key="5">
    <source>
        <dbReference type="EMBL" id="CAG6780445.1"/>
    </source>
</evidence>
<dbReference type="EMBL" id="HBUF01126914">
    <property type="protein sequence ID" value="CAG6643366.1"/>
    <property type="molecule type" value="Transcribed_RNA"/>
</dbReference>
<evidence type="ECO:0000256" key="2">
    <source>
        <dbReference type="ARBA" id="ARBA00022723"/>
    </source>
</evidence>
<proteinExistence type="predicted"/>
<dbReference type="GO" id="GO:0046872">
    <property type="term" value="F:metal ion binding"/>
    <property type="evidence" value="ECO:0007669"/>
    <property type="project" value="UniProtKB-KW"/>
</dbReference>
<feature type="compositionally biased region" description="Basic and acidic residues" evidence="3">
    <location>
        <begin position="93"/>
        <end position="104"/>
    </location>
</feature>
<dbReference type="Pfam" id="PF13359">
    <property type="entry name" value="DDE_Tnp_4"/>
    <property type="match status" value="1"/>
</dbReference>